<name>A0A8T1G2Y1_9STRA</name>
<dbReference type="SUPFAM" id="SSF56112">
    <property type="entry name" value="Protein kinase-like (PK-like)"/>
    <property type="match status" value="1"/>
</dbReference>
<dbReference type="InterPro" id="IPR011009">
    <property type="entry name" value="Kinase-like_dom_sf"/>
</dbReference>
<proteinExistence type="predicted"/>
<dbReference type="Proteomes" id="UP000697107">
    <property type="component" value="Unassembled WGS sequence"/>
</dbReference>
<sequence>MPIALEAECRSRITTTGNSTRDSGDMISLRQPTGDLSSMAAPLIPSYSAWGRHPCRFMRSNSDIARQLYIRHKAGDSGEQLELNSVPVAVSKRLHPFNIAFNDLPGLVQRAVLWDTGFAISPGNDAVQIRTMKNYSMADIAIPKSDVASVDCSLLNCSQPNDVEAYYTKYCTGYQILNASRCVVDLFEDSGAGSFLGMMWSVGGDPDMTPELRLRDHTWTQDIEEFGGNVTFSVYAVHTVSSENDPAWDVCPSGYASLTVPCHRRDQFSDEYMAANTTVPTGSAWVTTWLEEEFAQSSGFDDILMIPILLSVVIVVGFGWFCWKCIAKRKKEERSTSATAEYDFNSTSHYWGGGTPDMVLRPMMVTSQLSSQLSNLSMQYESAGSNTTLQILLGSEHLQGKHIAFESIIFEKAISKGASGEVWLCGFNGEKVAVKRLLQTKHQKAQHVQAFAEEIELSASLIHPHIVEFIGVAWNTLNNLVMAMEYLPMGSLQRYLRVNSELMSWPKDKLRMAIGIAQALEYLHDRKPSLIHRDLKSSNILLTNKLEPKLIDFGVSRGKIDLTMTGGIGTPYWTAPEVLEGKRYTERADIYSFGVVLSELDTGKAPYADAVTEHGGMPKPFYVLQDVMAGRLRPSFSQDCPLLIKRIGLASLALDPHVRYLCCKKLGRNMPAMTSVKMWNGFGFFPSAVKTSCACLPGSQAQSNQRVFEGIGFDVPLSFVFHKHKQSNEADNDEDASDNWSKQHQLKPVIIVGGGRCRLA</sequence>
<dbReference type="VEuPathDB" id="FungiDB:PC110_g12177"/>
<dbReference type="EMBL" id="RCML01000221">
    <property type="protein sequence ID" value="KAG2984988.1"/>
    <property type="molecule type" value="Genomic_DNA"/>
</dbReference>
<dbReference type="InterPro" id="IPR051681">
    <property type="entry name" value="Ser/Thr_Kinases-Pseudokinases"/>
</dbReference>
<feature type="region of interest" description="Disordered" evidence="1">
    <location>
        <begin position="13"/>
        <end position="32"/>
    </location>
</feature>
<comment type="caution">
    <text evidence="4">The sequence shown here is derived from an EMBL/GenBank/DDBJ whole genome shotgun (WGS) entry which is preliminary data.</text>
</comment>
<dbReference type="GO" id="GO:0005524">
    <property type="term" value="F:ATP binding"/>
    <property type="evidence" value="ECO:0007669"/>
    <property type="project" value="InterPro"/>
</dbReference>
<evidence type="ECO:0000259" key="3">
    <source>
        <dbReference type="PROSITE" id="PS50011"/>
    </source>
</evidence>
<keyword evidence="2" id="KW-0472">Membrane</keyword>
<protein>
    <recommendedName>
        <fullName evidence="3">Protein kinase domain-containing protein</fullName>
    </recommendedName>
</protein>
<evidence type="ECO:0000256" key="1">
    <source>
        <dbReference type="SAM" id="MobiDB-lite"/>
    </source>
</evidence>
<keyword evidence="2" id="KW-0812">Transmembrane</keyword>
<dbReference type="Gene3D" id="1.10.510.10">
    <property type="entry name" value="Transferase(Phosphotransferase) domain 1"/>
    <property type="match status" value="1"/>
</dbReference>
<gene>
    <name evidence="4" type="ORF">PC118_g8579</name>
</gene>
<organism evidence="4 5">
    <name type="scientific">Phytophthora cactorum</name>
    <dbReference type="NCBI Taxonomy" id="29920"/>
    <lineage>
        <taxon>Eukaryota</taxon>
        <taxon>Sar</taxon>
        <taxon>Stramenopiles</taxon>
        <taxon>Oomycota</taxon>
        <taxon>Peronosporomycetes</taxon>
        <taxon>Peronosporales</taxon>
        <taxon>Peronosporaceae</taxon>
        <taxon>Phytophthora</taxon>
    </lineage>
</organism>
<reference evidence="4" key="1">
    <citation type="submission" date="2018-10" db="EMBL/GenBank/DDBJ databases">
        <title>Effector identification in a new, highly contiguous assembly of the strawberry crown rot pathogen Phytophthora cactorum.</title>
        <authorList>
            <person name="Armitage A.D."/>
            <person name="Nellist C.F."/>
            <person name="Bates H."/>
            <person name="Vickerstaff R.J."/>
            <person name="Harrison R.J."/>
        </authorList>
    </citation>
    <scope>NUCLEOTIDE SEQUENCE</scope>
    <source>
        <strain evidence="4">P415</strain>
    </source>
</reference>
<accession>A0A8T1G2Y1</accession>
<dbReference type="InterPro" id="IPR000719">
    <property type="entry name" value="Prot_kinase_dom"/>
</dbReference>
<dbReference type="GO" id="GO:0004674">
    <property type="term" value="F:protein serine/threonine kinase activity"/>
    <property type="evidence" value="ECO:0007669"/>
    <property type="project" value="TreeGrafter"/>
</dbReference>
<dbReference type="PROSITE" id="PS00108">
    <property type="entry name" value="PROTEIN_KINASE_ST"/>
    <property type="match status" value="1"/>
</dbReference>
<feature type="transmembrane region" description="Helical" evidence="2">
    <location>
        <begin position="303"/>
        <end position="323"/>
    </location>
</feature>
<dbReference type="PROSITE" id="PS50011">
    <property type="entry name" value="PROTEIN_KINASE_DOM"/>
    <property type="match status" value="1"/>
</dbReference>
<dbReference type="PANTHER" id="PTHR44329:SF214">
    <property type="entry name" value="PROTEIN KINASE DOMAIN-CONTAINING PROTEIN"/>
    <property type="match status" value="1"/>
</dbReference>
<evidence type="ECO:0000256" key="2">
    <source>
        <dbReference type="SAM" id="Phobius"/>
    </source>
</evidence>
<feature type="domain" description="Protein kinase" evidence="3">
    <location>
        <begin position="408"/>
        <end position="673"/>
    </location>
</feature>
<keyword evidence="2" id="KW-1133">Transmembrane helix</keyword>
<evidence type="ECO:0000313" key="4">
    <source>
        <dbReference type="EMBL" id="KAG2984988.1"/>
    </source>
</evidence>
<dbReference type="SMART" id="SM00220">
    <property type="entry name" value="S_TKc"/>
    <property type="match status" value="1"/>
</dbReference>
<dbReference type="InterPro" id="IPR008271">
    <property type="entry name" value="Ser/Thr_kinase_AS"/>
</dbReference>
<dbReference type="AlphaFoldDB" id="A0A8T1G2Y1"/>
<dbReference type="PANTHER" id="PTHR44329">
    <property type="entry name" value="SERINE/THREONINE-PROTEIN KINASE TNNI3K-RELATED"/>
    <property type="match status" value="1"/>
</dbReference>
<evidence type="ECO:0000313" key="5">
    <source>
        <dbReference type="Proteomes" id="UP000697107"/>
    </source>
</evidence>
<dbReference type="Pfam" id="PF00069">
    <property type="entry name" value="Pkinase"/>
    <property type="match status" value="1"/>
</dbReference>